<dbReference type="Proteomes" id="UP000198806">
    <property type="component" value="Unassembled WGS sequence"/>
</dbReference>
<dbReference type="EMBL" id="FOWD01000003">
    <property type="protein sequence ID" value="SFN85624.1"/>
    <property type="molecule type" value="Genomic_DNA"/>
</dbReference>
<keyword evidence="2" id="KW-1185">Reference proteome</keyword>
<dbReference type="OrthoDB" id="2553962at2"/>
<evidence type="ECO:0000313" key="1">
    <source>
        <dbReference type="EMBL" id="SFN85624.1"/>
    </source>
</evidence>
<dbReference type="RefSeq" id="WP_091684158.1">
    <property type="nucleotide sequence ID" value="NZ_BAABFM010000006.1"/>
</dbReference>
<accession>A0A1I5CFF3</accession>
<dbReference type="AlphaFoldDB" id="A0A1I5CFF3"/>
<gene>
    <name evidence="1" type="ORF">SAMN04489757_10327</name>
</gene>
<evidence type="ECO:0000313" key="2">
    <source>
        <dbReference type="Proteomes" id="UP000198806"/>
    </source>
</evidence>
<organism evidence="1 2">
    <name type="scientific">Anaerocolumna aminovalerica</name>
    <dbReference type="NCBI Taxonomy" id="1527"/>
    <lineage>
        <taxon>Bacteria</taxon>
        <taxon>Bacillati</taxon>
        <taxon>Bacillota</taxon>
        <taxon>Clostridia</taxon>
        <taxon>Lachnospirales</taxon>
        <taxon>Lachnospiraceae</taxon>
        <taxon>Anaerocolumna</taxon>
    </lineage>
</organism>
<protein>
    <submittedName>
        <fullName evidence="1">Uncharacterized protein</fullName>
    </submittedName>
</protein>
<sequence>MEELTLAQGFTIISLNSLDSLHMTTAKRMALRCISAAVILELYLEDYFTEKEEQLVLNREVFAKPDILLYQEEVLKHLFKNQDSLEGTFAWWLGKASTLSDKSLKRVEHTIMDSLKGLNLMEEIPNLLGCDLFYTTADITMREYRSNSLEYNRQTEGIRSEVLEEGKLTDEDIVKLWLLRESACLSEIFTKKELDSVLIRFNEMYQSSQLAKRLFEVSIHHMGETAVKNFLTFKKQLMSTPFGTGLNFDFPFIERSQSVFIETEAMFSNPEKRLEDVLKRLNGYGHEVTVLRGGAVPLLKIDNILYEAVADAIVGKIPVHGIRLRRYQI</sequence>
<reference evidence="1 2" key="1">
    <citation type="submission" date="2016-10" db="EMBL/GenBank/DDBJ databases">
        <authorList>
            <person name="de Groot N.N."/>
        </authorList>
    </citation>
    <scope>NUCLEOTIDE SEQUENCE [LARGE SCALE GENOMIC DNA]</scope>
    <source>
        <strain evidence="1 2">DSM 1283</strain>
    </source>
</reference>
<proteinExistence type="predicted"/>
<name>A0A1I5CFF3_9FIRM</name>